<dbReference type="GO" id="GO:0005886">
    <property type="term" value="C:plasma membrane"/>
    <property type="evidence" value="ECO:0007669"/>
    <property type="project" value="UniProtKB-SubCell"/>
</dbReference>
<feature type="transmembrane region" description="Helical" evidence="7">
    <location>
        <begin position="245"/>
        <end position="266"/>
    </location>
</feature>
<comment type="subcellular location">
    <subcellularLocation>
        <location evidence="1 7">Cell membrane</location>
        <topology evidence="1 7">Multi-pass membrane protein</topology>
    </subcellularLocation>
</comment>
<proteinExistence type="inferred from homology"/>
<dbReference type="RefSeq" id="WP_245708740.1">
    <property type="nucleotide sequence ID" value="NZ_FNTX01000001.1"/>
</dbReference>
<evidence type="ECO:0000256" key="5">
    <source>
        <dbReference type="ARBA" id="ARBA00022989"/>
    </source>
</evidence>
<keyword evidence="10" id="KW-1185">Reference proteome</keyword>
<dbReference type="SUPFAM" id="SSF161098">
    <property type="entry name" value="MetI-like"/>
    <property type="match status" value="1"/>
</dbReference>
<dbReference type="EMBL" id="FNTX01000001">
    <property type="protein sequence ID" value="SEE21663.1"/>
    <property type="molecule type" value="Genomic_DNA"/>
</dbReference>
<name>A0A1H5H0Z5_9MICO</name>
<dbReference type="GO" id="GO:0055085">
    <property type="term" value="P:transmembrane transport"/>
    <property type="evidence" value="ECO:0007669"/>
    <property type="project" value="InterPro"/>
</dbReference>
<gene>
    <name evidence="9" type="ORF">SAMN04488554_1822</name>
</gene>
<feature type="transmembrane region" description="Helical" evidence="7">
    <location>
        <begin position="112"/>
        <end position="136"/>
    </location>
</feature>
<feature type="transmembrane region" description="Helical" evidence="7">
    <location>
        <begin position="12"/>
        <end position="34"/>
    </location>
</feature>
<dbReference type="Gene3D" id="1.10.3720.10">
    <property type="entry name" value="MetI-like"/>
    <property type="match status" value="1"/>
</dbReference>
<evidence type="ECO:0000256" key="1">
    <source>
        <dbReference type="ARBA" id="ARBA00004651"/>
    </source>
</evidence>
<feature type="transmembrane region" description="Helical" evidence="7">
    <location>
        <begin position="142"/>
        <end position="165"/>
    </location>
</feature>
<dbReference type="PANTHER" id="PTHR32243:SF18">
    <property type="entry name" value="INNER MEMBRANE ABC TRANSPORTER PERMEASE PROTEIN YCJP"/>
    <property type="match status" value="1"/>
</dbReference>
<dbReference type="InterPro" id="IPR035906">
    <property type="entry name" value="MetI-like_sf"/>
</dbReference>
<dbReference type="Proteomes" id="UP000199220">
    <property type="component" value="Unassembled WGS sequence"/>
</dbReference>
<keyword evidence="2 7" id="KW-0813">Transport</keyword>
<accession>A0A1H5H0Z5</accession>
<protein>
    <submittedName>
        <fullName evidence="9">Carbohydrate ABC transporter membrane protein 2, CUT1 family</fullName>
    </submittedName>
</protein>
<reference evidence="10" key="1">
    <citation type="submission" date="2016-10" db="EMBL/GenBank/DDBJ databases">
        <authorList>
            <person name="Varghese N."/>
            <person name="Submissions S."/>
        </authorList>
    </citation>
    <scope>NUCLEOTIDE SEQUENCE [LARGE SCALE GENOMIC DNA]</scope>
    <source>
        <strain evidence="10">DSM 21368</strain>
    </source>
</reference>
<evidence type="ECO:0000259" key="8">
    <source>
        <dbReference type="PROSITE" id="PS50928"/>
    </source>
</evidence>
<evidence type="ECO:0000256" key="6">
    <source>
        <dbReference type="ARBA" id="ARBA00023136"/>
    </source>
</evidence>
<sequence length="281" mass="30486">MNTNMKTPLPVTVLQYVALGGFLLFLGFPVLWIVSASFKSSAELNSLSANLIPNEWVFTNFTDALERQNLLTSAGNSFLVAVSTMVIAVIVTLPMSYALARLRGKLRAAGTVWILATQVFPQILIIIPLFLVLRALMLNDTLLGLILVYVTFTLPFTLWMMQGYVAAVPRELEDAGSMDGASRFKVLVHIVFPLLRPGLMATAMFTFVSAWNEFFLALVLLQSPELFTLPITLRAFLGAEGQTQLGPLAAGAVLATIPSLIVFSFLQKKLTGGMLAGAVKG</sequence>
<evidence type="ECO:0000256" key="7">
    <source>
        <dbReference type="RuleBase" id="RU363032"/>
    </source>
</evidence>
<dbReference type="AlphaFoldDB" id="A0A1H5H0Z5"/>
<dbReference type="PANTHER" id="PTHR32243">
    <property type="entry name" value="MALTOSE TRANSPORT SYSTEM PERMEASE-RELATED"/>
    <property type="match status" value="1"/>
</dbReference>
<dbReference type="Pfam" id="PF00528">
    <property type="entry name" value="BPD_transp_1"/>
    <property type="match status" value="1"/>
</dbReference>
<dbReference type="CDD" id="cd06261">
    <property type="entry name" value="TM_PBP2"/>
    <property type="match status" value="1"/>
</dbReference>
<keyword evidence="6 7" id="KW-0472">Membrane</keyword>
<keyword evidence="5 7" id="KW-1133">Transmembrane helix</keyword>
<evidence type="ECO:0000313" key="9">
    <source>
        <dbReference type="EMBL" id="SEE21663.1"/>
    </source>
</evidence>
<dbReference type="STRING" id="648782.SAMN04488554_1822"/>
<comment type="similarity">
    <text evidence="7">Belongs to the binding-protein-dependent transport system permease family.</text>
</comment>
<keyword evidence="3" id="KW-1003">Cell membrane</keyword>
<evidence type="ECO:0000313" key="10">
    <source>
        <dbReference type="Proteomes" id="UP000199220"/>
    </source>
</evidence>
<evidence type="ECO:0000256" key="2">
    <source>
        <dbReference type="ARBA" id="ARBA00022448"/>
    </source>
</evidence>
<evidence type="ECO:0000256" key="4">
    <source>
        <dbReference type="ARBA" id="ARBA00022692"/>
    </source>
</evidence>
<dbReference type="PROSITE" id="PS50928">
    <property type="entry name" value="ABC_TM1"/>
    <property type="match status" value="1"/>
</dbReference>
<organism evidence="9 10">
    <name type="scientific">Ruania alba</name>
    <dbReference type="NCBI Taxonomy" id="648782"/>
    <lineage>
        <taxon>Bacteria</taxon>
        <taxon>Bacillati</taxon>
        <taxon>Actinomycetota</taxon>
        <taxon>Actinomycetes</taxon>
        <taxon>Micrococcales</taxon>
        <taxon>Ruaniaceae</taxon>
        <taxon>Ruania</taxon>
    </lineage>
</organism>
<feature type="transmembrane region" description="Helical" evidence="7">
    <location>
        <begin position="186"/>
        <end position="208"/>
    </location>
</feature>
<feature type="domain" description="ABC transmembrane type-1" evidence="8">
    <location>
        <begin position="74"/>
        <end position="266"/>
    </location>
</feature>
<keyword evidence="4 7" id="KW-0812">Transmembrane</keyword>
<evidence type="ECO:0000256" key="3">
    <source>
        <dbReference type="ARBA" id="ARBA00022475"/>
    </source>
</evidence>
<feature type="transmembrane region" description="Helical" evidence="7">
    <location>
        <begin position="78"/>
        <end position="100"/>
    </location>
</feature>
<dbReference type="InterPro" id="IPR050901">
    <property type="entry name" value="BP-dep_ABC_trans_perm"/>
</dbReference>
<dbReference type="InterPro" id="IPR000515">
    <property type="entry name" value="MetI-like"/>
</dbReference>